<dbReference type="Gene3D" id="3.40.50.12230">
    <property type="match status" value="1"/>
</dbReference>
<dbReference type="Pfam" id="PF00551">
    <property type="entry name" value="Formyl_trans_N"/>
    <property type="match status" value="1"/>
</dbReference>
<dbReference type="Proteomes" id="UP000183994">
    <property type="component" value="Unassembled WGS sequence"/>
</dbReference>
<feature type="domain" description="N-formyltransferase dimerization C-terminal" evidence="2">
    <location>
        <begin position="199"/>
        <end position="249"/>
    </location>
</feature>
<dbReference type="SUPFAM" id="SSF53328">
    <property type="entry name" value="Formyltransferase"/>
    <property type="match status" value="1"/>
</dbReference>
<dbReference type="PANTHER" id="PTHR11138">
    <property type="entry name" value="METHIONYL-TRNA FORMYLTRANSFERASE"/>
    <property type="match status" value="1"/>
</dbReference>
<dbReference type="InterPro" id="IPR040660">
    <property type="entry name" value="N_formyltrans_C"/>
</dbReference>
<organism evidence="3 4">
    <name type="scientific">Desulfatibacillum alkenivorans DSM 16219</name>
    <dbReference type="NCBI Taxonomy" id="1121393"/>
    <lineage>
        <taxon>Bacteria</taxon>
        <taxon>Pseudomonadati</taxon>
        <taxon>Thermodesulfobacteriota</taxon>
        <taxon>Desulfobacteria</taxon>
        <taxon>Desulfobacterales</taxon>
        <taxon>Desulfatibacillaceae</taxon>
        <taxon>Desulfatibacillum</taxon>
    </lineage>
</organism>
<keyword evidence="4" id="KW-1185">Reference proteome</keyword>
<evidence type="ECO:0000259" key="1">
    <source>
        <dbReference type="Pfam" id="PF00551"/>
    </source>
</evidence>
<feature type="domain" description="Formyl transferase N-terminal" evidence="1">
    <location>
        <begin position="43"/>
        <end position="165"/>
    </location>
</feature>
<name>A0A1M6Y8F4_9BACT</name>
<dbReference type="InterPro" id="IPR036477">
    <property type="entry name" value="Formyl_transf_N_sf"/>
</dbReference>
<dbReference type="GO" id="GO:0004479">
    <property type="term" value="F:methionyl-tRNA formyltransferase activity"/>
    <property type="evidence" value="ECO:0007669"/>
    <property type="project" value="TreeGrafter"/>
</dbReference>
<dbReference type="CDD" id="cd08369">
    <property type="entry name" value="FMT_core"/>
    <property type="match status" value="1"/>
</dbReference>
<proteinExistence type="predicted"/>
<dbReference type="GO" id="GO:0005829">
    <property type="term" value="C:cytosol"/>
    <property type="evidence" value="ECO:0007669"/>
    <property type="project" value="TreeGrafter"/>
</dbReference>
<gene>
    <name evidence="3" type="ORF">SAMN02745216_04694</name>
</gene>
<dbReference type="InterPro" id="IPR002376">
    <property type="entry name" value="Formyl_transf_N"/>
</dbReference>
<evidence type="ECO:0000259" key="2">
    <source>
        <dbReference type="Pfam" id="PF18216"/>
    </source>
</evidence>
<dbReference type="PANTHER" id="PTHR11138:SF5">
    <property type="entry name" value="METHIONYL-TRNA FORMYLTRANSFERASE, MITOCHONDRIAL"/>
    <property type="match status" value="1"/>
</dbReference>
<evidence type="ECO:0000313" key="4">
    <source>
        <dbReference type="Proteomes" id="UP000183994"/>
    </source>
</evidence>
<sequence length="257" mass="28897">MKILFLGNNWVGWRTAAFLRESGAQIVGAVLHKPGERKFGKELLETLGLDEGRIFDASMLRDPEALDAIRSLNPDMGVSAYFGTILKKEFLDIFPEGCINVHPALLPFNRGAHPNVWNIVEGSPAGVTVHYIDEGVDTGRTIAQRFVEVRPIDTGKTLYRRLEQACLDLFEETWPKFLAGDVEIDHVVAGSGTFHKAADLKTIEEIKPNKLYTARELVDVIRARTFEPYPGAYMIVDGKKVYMRLELYYEDEEHGGD</sequence>
<dbReference type="EMBL" id="FQZU01000047">
    <property type="protein sequence ID" value="SHL14269.1"/>
    <property type="molecule type" value="Genomic_DNA"/>
</dbReference>
<protein>
    <submittedName>
        <fullName evidence="3">Methionyl-tRNA formyltransferase</fullName>
    </submittedName>
</protein>
<evidence type="ECO:0000313" key="3">
    <source>
        <dbReference type="EMBL" id="SHL14269.1"/>
    </source>
</evidence>
<dbReference type="OrthoDB" id="9802815at2"/>
<keyword evidence="3" id="KW-0808">Transferase</keyword>
<dbReference type="RefSeq" id="WP_073478679.1">
    <property type="nucleotide sequence ID" value="NZ_FQZU01000047.1"/>
</dbReference>
<dbReference type="AlphaFoldDB" id="A0A1M6Y8F4"/>
<reference evidence="4" key="1">
    <citation type="submission" date="2016-11" db="EMBL/GenBank/DDBJ databases">
        <authorList>
            <person name="Varghese N."/>
            <person name="Submissions S."/>
        </authorList>
    </citation>
    <scope>NUCLEOTIDE SEQUENCE [LARGE SCALE GENOMIC DNA]</scope>
    <source>
        <strain evidence="4">DSM 16219</strain>
    </source>
</reference>
<dbReference type="Pfam" id="PF18216">
    <property type="entry name" value="N_formyltrans_C"/>
    <property type="match status" value="1"/>
</dbReference>
<accession>A0A1M6Y8F4</accession>
<dbReference type="STRING" id="1121393.SAMN02745216_04694"/>